<reference evidence="1 2" key="1">
    <citation type="journal article" date="2022" name="New Phytol.">
        <title>Ecological generalism drives hyperdiversity of secondary metabolite gene clusters in xylarialean endophytes.</title>
        <authorList>
            <person name="Franco M.E.E."/>
            <person name="Wisecaver J.H."/>
            <person name="Arnold A.E."/>
            <person name="Ju Y.M."/>
            <person name="Slot J.C."/>
            <person name="Ahrendt S."/>
            <person name="Moore L.P."/>
            <person name="Eastman K.E."/>
            <person name="Scott K."/>
            <person name="Konkel Z."/>
            <person name="Mondo S.J."/>
            <person name="Kuo A."/>
            <person name="Hayes R.D."/>
            <person name="Haridas S."/>
            <person name="Andreopoulos B."/>
            <person name="Riley R."/>
            <person name="LaButti K."/>
            <person name="Pangilinan J."/>
            <person name="Lipzen A."/>
            <person name="Amirebrahimi M."/>
            <person name="Yan J."/>
            <person name="Adam C."/>
            <person name="Keymanesh K."/>
            <person name="Ng V."/>
            <person name="Louie K."/>
            <person name="Northen T."/>
            <person name="Drula E."/>
            <person name="Henrissat B."/>
            <person name="Hsieh H.M."/>
            <person name="Youens-Clark K."/>
            <person name="Lutzoni F."/>
            <person name="Miadlikowska J."/>
            <person name="Eastwood D.C."/>
            <person name="Hamelin R.C."/>
            <person name="Grigoriev I.V."/>
            <person name="U'Ren J.M."/>
        </authorList>
    </citation>
    <scope>NUCLEOTIDE SEQUENCE [LARGE SCALE GENOMIC DNA]</scope>
    <source>
        <strain evidence="1 2">ER1909</strain>
    </source>
</reference>
<keyword evidence="2" id="KW-1185">Reference proteome</keyword>
<evidence type="ECO:0000313" key="2">
    <source>
        <dbReference type="Proteomes" id="UP001497680"/>
    </source>
</evidence>
<comment type="caution">
    <text evidence="1">The sequence shown here is derived from an EMBL/GenBank/DDBJ whole genome shotgun (WGS) entry which is preliminary data.</text>
</comment>
<proteinExistence type="predicted"/>
<dbReference type="EMBL" id="MU394312">
    <property type="protein sequence ID" value="KAI6086826.1"/>
    <property type="molecule type" value="Genomic_DNA"/>
</dbReference>
<dbReference type="Proteomes" id="UP001497680">
    <property type="component" value="Unassembled WGS sequence"/>
</dbReference>
<name>A0ACC0D2T5_9PEZI</name>
<accession>A0ACC0D2T5</accession>
<sequence length="395" mass="43993">MSLVLDFVTSSSLLNKHPLFSPYVSPAGERQARRMAPPLISNSNLEDNRGPSLRTFCITMAVLQSVAVLFRVWARALGEKSHQNTMQRFWWDDWTCIIAWAILTGTLSALAYLVELGLGRYPETIPPDNVIKIYKSVFVAQVVYFLGMAFARSSALFFYQRIFDHVGSRVRYVIWIAQILNIAWCITFSVETFAHCHPIQKFWTPSMKEGHCLDQRIVYLGNSIVSVTIDLLILMIPAPLLWRLKLSTLRKIQVTFVFVLGYGVIVGSIGRLIVLSNITSDEFLAAITYTGVPIYQWFGVESSIALISTSLPSIWSLLKRMRRHAPVPPHLRAESLGNRVQGSSTVLLSSFPNSVSGGGSVNICVAPENESREGSMGQSGHLRQPVAAGQTGRFV</sequence>
<evidence type="ECO:0000313" key="1">
    <source>
        <dbReference type="EMBL" id="KAI6086826.1"/>
    </source>
</evidence>
<gene>
    <name evidence="1" type="ORF">F4821DRAFT_122653</name>
</gene>
<protein>
    <submittedName>
        <fullName evidence="1">Uncharacterized protein</fullName>
    </submittedName>
</protein>
<organism evidence="1 2">
    <name type="scientific">Hypoxylon rubiginosum</name>
    <dbReference type="NCBI Taxonomy" id="110542"/>
    <lineage>
        <taxon>Eukaryota</taxon>
        <taxon>Fungi</taxon>
        <taxon>Dikarya</taxon>
        <taxon>Ascomycota</taxon>
        <taxon>Pezizomycotina</taxon>
        <taxon>Sordariomycetes</taxon>
        <taxon>Xylariomycetidae</taxon>
        <taxon>Xylariales</taxon>
        <taxon>Hypoxylaceae</taxon>
        <taxon>Hypoxylon</taxon>
    </lineage>
</organism>